<accession>A0A2H0RKF5</accession>
<proteinExistence type="predicted"/>
<protein>
    <recommendedName>
        <fullName evidence="4">Phage holin family protein</fullName>
    </recommendedName>
</protein>
<organism evidence="2 3">
    <name type="scientific">Candidatus Vogelbacteria bacterium CG10_big_fil_rev_8_21_14_0_10_45_14</name>
    <dbReference type="NCBI Taxonomy" id="1975042"/>
    <lineage>
        <taxon>Bacteria</taxon>
        <taxon>Candidatus Vogeliibacteriota</taxon>
    </lineage>
</organism>
<comment type="caution">
    <text evidence="2">The sequence shown here is derived from an EMBL/GenBank/DDBJ whole genome shotgun (WGS) entry which is preliminary data.</text>
</comment>
<feature type="transmembrane region" description="Helical" evidence="1">
    <location>
        <begin position="30"/>
        <end position="50"/>
    </location>
</feature>
<dbReference type="PANTHER" id="PTHR37309:SF1">
    <property type="entry name" value="SLR0284 PROTEIN"/>
    <property type="match status" value="1"/>
</dbReference>
<feature type="transmembrane region" description="Helical" evidence="1">
    <location>
        <begin position="57"/>
        <end position="77"/>
    </location>
</feature>
<reference evidence="2 3" key="1">
    <citation type="submission" date="2017-09" db="EMBL/GenBank/DDBJ databases">
        <title>Depth-based differentiation of microbial function through sediment-hosted aquifers and enrichment of novel symbionts in the deep terrestrial subsurface.</title>
        <authorList>
            <person name="Probst A.J."/>
            <person name="Ladd B."/>
            <person name="Jarett J.K."/>
            <person name="Geller-Mcgrath D.E."/>
            <person name="Sieber C.M."/>
            <person name="Emerson J.B."/>
            <person name="Anantharaman K."/>
            <person name="Thomas B.C."/>
            <person name="Malmstrom R."/>
            <person name="Stieglmeier M."/>
            <person name="Klingl A."/>
            <person name="Woyke T."/>
            <person name="Ryan C.M."/>
            <person name="Banfield J.F."/>
        </authorList>
    </citation>
    <scope>NUCLEOTIDE SEQUENCE [LARGE SCALE GENOMIC DNA]</scope>
    <source>
        <strain evidence="2">CG10_big_fil_rev_8_21_14_0_10_45_14</strain>
    </source>
</reference>
<feature type="transmembrane region" description="Helical" evidence="1">
    <location>
        <begin position="89"/>
        <end position="111"/>
    </location>
</feature>
<dbReference type="Pfam" id="PF04020">
    <property type="entry name" value="Phage_holin_4_2"/>
    <property type="match status" value="1"/>
</dbReference>
<keyword evidence="1" id="KW-0812">Transmembrane</keyword>
<feature type="transmembrane region" description="Helical" evidence="1">
    <location>
        <begin position="7"/>
        <end position="24"/>
    </location>
</feature>
<dbReference type="Proteomes" id="UP000230833">
    <property type="component" value="Unassembled WGS sequence"/>
</dbReference>
<dbReference type="AlphaFoldDB" id="A0A2H0RKF5"/>
<evidence type="ECO:0000313" key="3">
    <source>
        <dbReference type="Proteomes" id="UP000230833"/>
    </source>
</evidence>
<sequence length="126" mass="13940">MRILARWFVSAASILLVAYLVPGIEVSGIYIALVVAVLLGIANTFVRPVLFILTLPITILTLGLFTLVINGIVFWWLASFVQGFQIDGFWYAVLGALLVSMFSSLGNRYIVDLETRSEDAKMNQVI</sequence>
<keyword evidence="1" id="KW-1133">Transmembrane helix</keyword>
<evidence type="ECO:0000256" key="1">
    <source>
        <dbReference type="SAM" id="Phobius"/>
    </source>
</evidence>
<dbReference type="EMBL" id="PCYL01000042">
    <property type="protein sequence ID" value="PIR46494.1"/>
    <property type="molecule type" value="Genomic_DNA"/>
</dbReference>
<evidence type="ECO:0008006" key="4">
    <source>
        <dbReference type="Google" id="ProtNLM"/>
    </source>
</evidence>
<gene>
    <name evidence="2" type="ORF">COV07_04010</name>
</gene>
<name>A0A2H0RKF5_9BACT</name>
<keyword evidence="1" id="KW-0472">Membrane</keyword>
<dbReference type="InterPro" id="IPR007165">
    <property type="entry name" value="Phage_holin_4_2"/>
</dbReference>
<dbReference type="PANTHER" id="PTHR37309">
    <property type="entry name" value="SLR0284 PROTEIN"/>
    <property type="match status" value="1"/>
</dbReference>
<evidence type="ECO:0000313" key="2">
    <source>
        <dbReference type="EMBL" id="PIR46494.1"/>
    </source>
</evidence>